<dbReference type="NCBIfam" id="NF009150">
    <property type="entry name" value="PRK12497.1-3"/>
    <property type="match status" value="1"/>
</dbReference>
<dbReference type="PANTHER" id="PTHR34039:SF1">
    <property type="entry name" value="UPF0102 PROTEIN YRAN"/>
    <property type="match status" value="1"/>
</dbReference>
<accession>A0ABW9XIN6</accession>
<organism evidence="3 4">
    <name type="scientific">Paenibacillus glycinis</name>
    <dbReference type="NCBI Taxonomy" id="2697035"/>
    <lineage>
        <taxon>Bacteria</taxon>
        <taxon>Bacillati</taxon>
        <taxon>Bacillota</taxon>
        <taxon>Bacilli</taxon>
        <taxon>Bacillales</taxon>
        <taxon>Paenibacillaceae</taxon>
        <taxon>Paenibacillus</taxon>
    </lineage>
</organism>
<name>A0ABW9XIN6_9BACL</name>
<dbReference type="Gene3D" id="3.40.1350.10">
    <property type="match status" value="1"/>
</dbReference>
<evidence type="ECO:0000313" key="3">
    <source>
        <dbReference type="EMBL" id="NBD22485.1"/>
    </source>
</evidence>
<dbReference type="EMBL" id="JAAAMV010000001">
    <property type="protein sequence ID" value="NBD22485.1"/>
    <property type="molecule type" value="Genomic_DNA"/>
</dbReference>
<dbReference type="PANTHER" id="PTHR34039">
    <property type="entry name" value="UPF0102 PROTEIN YRAN"/>
    <property type="match status" value="1"/>
</dbReference>
<dbReference type="Proteomes" id="UP000665561">
    <property type="component" value="Unassembled WGS sequence"/>
</dbReference>
<proteinExistence type="inferred from homology"/>
<evidence type="ECO:0000256" key="1">
    <source>
        <dbReference type="ARBA" id="ARBA00006738"/>
    </source>
</evidence>
<comment type="caution">
    <text evidence="3">The sequence shown here is derived from an EMBL/GenBank/DDBJ whole genome shotgun (WGS) entry which is preliminary data.</text>
</comment>
<dbReference type="NCBIfam" id="TIGR00252">
    <property type="entry name" value="YraN family protein"/>
    <property type="match status" value="1"/>
</dbReference>
<gene>
    <name evidence="3" type="ORF">GT019_01225</name>
</gene>
<dbReference type="RefSeq" id="WP_161740381.1">
    <property type="nucleotide sequence ID" value="NZ_JAAAMV010000001.1"/>
</dbReference>
<evidence type="ECO:0000313" key="4">
    <source>
        <dbReference type="Proteomes" id="UP000665561"/>
    </source>
</evidence>
<protein>
    <recommendedName>
        <fullName evidence="2">UPF0102 protein GT019_01225</fullName>
    </recommendedName>
</protein>
<dbReference type="Pfam" id="PF02021">
    <property type="entry name" value="UPF0102"/>
    <property type="match status" value="1"/>
</dbReference>
<dbReference type="NCBIfam" id="NF009154">
    <property type="entry name" value="PRK12497.3-3"/>
    <property type="match status" value="1"/>
</dbReference>
<sequence>MTKPERTGKPDARRAIGIHGESEAAGYLLDKGYLLLDRNWRCRSGELDIVAKLESTIVIVEVRTRRAGGRFGTAVESVDARKQLQVRSTAEVYLSMNKLHGIRIRFDVIAITLAQSGREPDAYEVVELRHVEAAF</sequence>
<comment type="similarity">
    <text evidence="1 2">Belongs to the UPF0102 family.</text>
</comment>
<dbReference type="InterPro" id="IPR003509">
    <property type="entry name" value="UPF0102_YraN-like"/>
</dbReference>
<dbReference type="HAMAP" id="MF_00048">
    <property type="entry name" value="UPF0102"/>
    <property type="match status" value="1"/>
</dbReference>
<dbReference type="InterPro" id="IPR011856">
    <property type="entry name" value="tRNA_endonuc-like_dom_sf"/>
</dbReference>
<evidence type="ECO:0000256" key="2">
    <source>
        <dbReference type="HAMAP-Rule" id="MF_00048"/>
    </source>
</evidence>
<dbReference type="InterPro" id="IPR011335">
    <property type="entry name" value="Restrct_endonuc-II-like"/>
</dbReference>
<reference evidence="3 4" key="1">
    <citation type="submission" date="2020-01" db="EMBL/GenBank/DDBJ databases">
        <title>Paenibacillus soybeanensis sp. nov. isolated from the nodules of soybean (Glycine max(L.) Merr).</title>
        <authorList>
            <person name="Wang H."/>
        </authorList>
    </citation>
    <scope>NUCLEOTIDE SEQUENCE [LARGE SCALE GENOMIC DNA]</scope>
    <source>
        <strain evidence="3 4">T1</strain>
    </source>
</reference>
<keyword evidence="4" id="KW-1185">Reference proteome</keyword>
<dbReference type="SUPFAM" id="SSF52980">
    <property type="entry name" value="Restriction endonuclease-like"/>
    <property type="match status" value="1"/>
</dbReference>
<dbReference type="CDD" id="cd20736">
    <property type="entry name" value="PoNe_Nuclease"/>
    <property type="match status" value="1"/>
</dbReference>